<name>A0A5C6Z5U9_9FLAO</name>
<dbReference type="SUPFAM" id="SSF159888">
    <property type="entry name" value="YdhG-like"/>
    <property type="match status" value="1"/>
</dbReference>
<feature type="domain" description="YdhG-like" evidence="1">
    <location>
        <begin position="21"/>
        <end position="125"/>
    </location>
</feature>
<protein>
    <submittedName>
        <fullName evidence="2">DUF1801 domain-containing protein</fullName>
    </submittedName>
</protein>
<dbReference type="AlphaFoldDB" id="A0A5C6Z5U9"/>
<dbReference type="Pfam" id="PF08818">
    <property type="entry name" value="DUF1801"/>
    <property type="match status" value="1"/>
</dbReference>
<accession>A0A5C6Z5U9</accession>
<gene>
    <name evidence="2" type="ORF">ESU54_02525</name>
</gene>
<reference evidence="2 3" key="1">
    <citation type="submission" date="2019-08" db="EMBL/GenBank/DDBJ databases">
        <title>Genome of Aequorivita antarctica SW49 (type strain).</title>
        <authorList>
            <person name="Bowman J.P."/>
        </authorList>
    </citation>
    <scope>NUCLEOTIDE SEQUENCE [LARGE SCALE GENOMIC DNA]</scope>
    <source>
        <strain evidence="2 3">SW49</strain>
    </source>
</reference>
<sequence length="139" mass="16408">MELISDPKVEEVFKNYPKLVKQQMRHLRKLVLKTASEIEGLEKLEETLKWGEPSYVTKNGSTLRMDWKAKNPEQYAMYFKCTSKLVPTFKTIFKDKFDYEKNRAIRFKLNEEIPETELKQCIAMALTYHKIKQLSLLGA</sequence>
<proteinExistence type="predicted"/>
<dbReference type="Gene3D" id="3.90.1150.200">
    <property type="match status" value="1"/>
</dbReference>
<comment type="caution">
    <text evidence="2">The sequence shown here is derived from an EMBL/GenBank/DDBJ whole genome shotgun (WGS) entry which is preliminary data.</text>
</comment>
<organism evidence="2 3">
    <name type="scientific">Aequorivita antarctica</name>
    <dbReference type="NCBI Taxonomy" id="153266"/>
    <lineage>
        <taxon>Bacteria</taxon>
        <taxon>Pseudomonadati</taxon>
        <taxon>Bacteroidota</taxon>
        <taxon>Flavobacteriia</taxon>
        <taxon>Flavobacteriales</taxon>
        <taxon>Flavobacteriaceae</taxon>
        <taxon>Aequorivita</taxon>
    </lineage>
</organism>
<evidence type="ECO:0000313" key="2">
    <source>
        <dbReference type="EMBL" id="TXD75090.1"/>
    </source>
</evidence>
<dbReference type="OrthoDB" id="328972at2"/>
<dbReference type="RefSeq" id="WP_111842692.1">
    <property type="nucleotide sequence ID" value="NZ_UEGI01000001.1"/>
</dbReference>
<dbReference type="InterPro" id="IPR014922">
    <property type="entry name" value="YdhG-like"/>
</dbReference>
<dbReference type="Proteomes" id="UP000321497">
    <property type="component" value="Unassembled WGS sequence"/>
</dbReference>
<evidence type="ECO:0000259" key="1">
    <source>
        <dbReference type="Pfam" id="PF08818"/>
    </source>
</evidence>
<evidence type="ECO:0000313" key="3">
    <source>
        <dbReference type="Proteomes" id="UP000321497"/>
    </source>
</evidence>
<dbReference type="EMBL" id="VORT01000001">
    <property type="protein sequence ID" value="TXD75090.1"/>
    <property type="molecule type" value="Genomic_DNA"/>
</dbReference>
<keyword evidence="3" id="KW-1185">Reference proteome</keyword>